<reference evidence="1 2" key="1">
    <citation type="submission" date="2018-12" db="EMBL/GenBank/DDBJ databases">
        <authorList>
            <person name="hu s."/>
            <person name="Xu Y."/>
            <person name="Xu B."/>
            <person name="Li F."/>
        </authorList>
    </citation>
    <scope>NUCLEOTIDE SEQUENCE [LARGE SCALE GENOMIC DNA]</scope>
    <source>
        <strain evidence="1 2">KSW2-17</strain>
    </source>
</reference>
<accession>A0ABY0C7V5</accession>
<proteinExistence type="predicted"/>
<comment type="caution">
    <text evidence="1">The sequence shown here is derived from an EMBL/GenBank/DDBJ whole genome shotgun (WGS) entry which is preliminary data.</text>
</comment>
<name>A0ABY0C7V5_9MICO</name>
<gene>
    <name evidence="1" type="ORF">ELQ93_03745</name>
</gene>
<keyword evidence="2" id="KW-1185">Reference proteome</keyword>
<organism evidence="1 2">
    <name type="scientific">Labedella gwakjiensis</name>
    <dbReference type="NCBI Taxonomy" id="390269"/>
    <lineage>
        <taxon>Bacteria</taxon>
        <taxon>Bacillati</taxon>
        <taxon>Actinomycetota</taxon>
        <taxon>Actinomycetes</taxon>
        <taxon>Micrococcales</taxon>
        <taxon>Microbacteriaceae</taxon>
        <taxon>Labedella</taxon>
    </lineage>
</organism>
<evidence type="ECO:0000313" key="1">
    <source>
        <dbReference type="EMBL" id="RUQ86135.1"/>
    </source>
</evidence>
<evidence type="ECO:0008006" key="3">
    <source>
        <dbReference type="Google" id="ProtNLM"/>
    </source>
</evidence>
<evidence type="ECO:0000313" key="2">
    <source>
        <dbReference type="Proteomes" id="UP000268291"/>
    </source>
</evidence>
<dbReference type="EMBL" id="RZGY01000001">
    <property type="protein sequence ID" value="RUQ86135.1"/>
    <property type="molecule type" value="Genomic_DNA"/>
</dbReference>
<protein>
    <recommendedName>
        <fullName evidence="3">AbiEi antitoxin C-terminal domain-containing protein</fullName>
    </recommendedName>
</protein>
<sequence>MSSPALPLLFIGGREFSIAELSSARIDGELLPVGDGFAPVGEPVGVRHRAAALVGDIPPAYTVVGRSAAWLHGAGGRCPVPVEVGGSGPAARWVRPYRSVRTMRIRDEHRMHVPVGRLSVAVLTPVGTAIDLARIGVSPEDDALLRAIVRRCGLEKAQLLADLDDWTHLPGKRHVAGRIEAACVSHR</sequence>
<dbReference type="Proteomes" id="UP000268291">
    <property type="component" value="Unassembled WGS sequence"/>
</dbReference>
<dbReference type="RefSeq" id="WP_106564323.1">
    <property type="nucleotide sequence ID" value="NZ_PYAU01000001.1"/>
</dbReference>